<keyword evidence="1" id="KW-1133">Transmembrane helix</keyword>
<dbReference type="OrthoDB" id="1996975at2"/>
<reference evidence="2 3" key="1">
    <citation type="submission" date="2016-09" db="EMBL/GenBank/DDBJ databases">
        <title>Complete genome of Desulfosporosinus sp. OL.</title>
        <authorList>
            <person name="Mardanov A."/>
            <person name="Beletsky A."/>
            <person name="Panova A."/>
            <person name="Karnachuk O."/>
            <person name="Ravin N."/>
        </authorList>
    </citation>
    <scope>NUCLEOTIDE SEQUENCE [LARGE SCALE GENOMIC DNA]</scope>
    <source>
        <strain evidence="2 3">OL</strain>
    </source>
</reference>
<gene>
    <name evidence="2" type="ORF">DSOL_2430</name>
</gene>
<dbReference type="RefSeq" id="WP_075365040.1">
    <property type="nucleotide sequence ID" value="NZ_MLBF01000015.1"/>
</dbReference>
<keyword evidence="1" id="KW-0472">Membrane</keyword>
<dbReference type="EMBL" id="MLBF01000015">
    <property type="protein sequence ID" value="OLN31742.1"/>
    <property type="molecule type" value="Genomic_DNA"/>
</dbReference>
<comment type="caution">
    <text evidence="2">The sequence shown here is derived from an EMBL/GenBank/DDBJ whole genome shotgun (WGS) entry which is preliminary data.</text>
</comment>
<keyword evidence="3" id="KW-1185">Reference proteome</keyword>
<evidence type="ECO:0000313" key="3">
    <source>
        <dbReference type="Proteomes" id="UP000186102"/>
    </source>
</evidence>
<accession>A0A1Q8QWM3</accession>
<name>A0A1Q8QWM3_9FIRM</name>
<evidence type="ECO:0008006" key="4">
    <source>
        <dbReference type="Google" id="ProtNLM"/>
    </source>
</evidence>
<dbReference type="AlphaFoldDB" id="A0A1Q8QWM3"/>
<evidence type="ECO:0000256" key="1">
    <source>
        <dbReference type="SAM" id="Phobius"/>
    </source>
</evidence>
<organism evidence="2 3">
    <name type="scientific">Desulfosporosinus metallidurans</name>
    <dbReference type="NCBI Taxonomy" id="1888891"/>
    <lineage>
        <taxon>Bacteria</taxon>
        <taxon>Bacillati</taxon>
        <taxon>Bacillota</taxon>
        <taxon>Clostridia</taxon>
        <taxon>Eubacteriales</taxon>
        <taxon>Desulfitobacteriaceae</taxon>
        <taxon>Desulfosporosinus</taxon>
    </lineage>
</organism>
<feature type="transmembrane region" description="Helical" evidence="1">
    <location>
        <begin position="38"/>
        <end position="55"/>
    </location>
</feature>
<proteinExistence type="predicted"/>
<sequence>MEQNPKEQMRIVFMVIGGILALIALIKMRVIGIYPREAPLYFGMLIAAMICFYLAKKIKIVKDGDDSAGLSLPDKWKCSCGSYNGKDEAFCGNCGVKRPASQAL</sequence>
<protein>
    <recommendedName>
        <fullName evidence="4">RanBP2-type domain-containing protein</fullName>
    </recommendedName>
</protein>
<evidence type="ECO:0000313" key="2">
    <source>
        <dbReference type="EMBL" id="OLN31742.1"/>
    </source>
</evidence>
<feature type="transmembrane region" description="Helical" evidence="1">
    <location>
        <begin position="12"/>
        <end position="32"/>
    </location>
</feature>
<keyword evidence="1" id="KW-0812">Transmembrane</keyword>
<dbReference type="STRING" id="1888891.DSOL_2430"/>
<dbReference type="Proteomes" id="UP000186102">
    <property type="component" value="Unassembled WGS sequence"/>
</dbReference>